<accession>A0AAX4KSJ7</accession>
<evidence type="ECO:0000259" key="6">
    <source>
        <dbReference type="Pfam" id="PF02668"/>
    </source>
</evidence>
<evidence type="ECO:0000256" key="5">
    <source>
        <dbReference type="ARBA" id="ARBA00023004"/>
    </source>
</evidence>
<dbReference type="GO" id="GO:0051213">
    <property type="term" value="F:dioxygenase activity"/>
    <property type="evidence" value="ECO:0007669"/>
    <property type="project" value="UniProtKB-KW"/>
</dbReference>
<evidence type="ECO:0000313" key="8">
    <source>
        <dbReference type="Proteomes" id="UP001358614"/>
    </source>
</evidence>
<keyword evidence="2" id="KW-0479">Metal-binding</keyword>
<dbReference type="RefSeq" id="XP_066086225.1">
    <property type="nucleotide sequence ID" value="XM_066230128.1"/>
</dbReference>
<keyword evidence="8" id="KW-1185">Reference proteome</keyword>
<evidence type="ECO:0000313" key="7">
    <source>
        <dbReference type="EMBL" id="WWD08258.1"/>
    </source>
</evidence>
<protein>
    <recommendedName>
        <fullName evidence="6">TauD/TfdA-like domain-containing protein</fullName>
    </recommendedName>
</protein>
<gene>
    <name evidence="7" type="ORF">V865_006369</name>
</gene>
<keyword evidence="5" id="KW-0408">Iron</keyword>
<reference evidence="7 8" key="1">
    <citation type="submission" date="2024-01" db="EMBL/GenBank/DDBJ databases">
        <title>Comparative genomics of Cryptococcus and Kwoniella reveals pathogenesis evolution and contrasting modes of karyotype evolution via chromosome fusion or intercentromeric recombination.</title>
        <authorList>
            <person name="Coelho M.A."/>
            <person name="David-Palma M."/>
            <person name="Shea T."/>
            <person name="Bowers K."/>
            <person name="McGinley-Smith S."/>
            <person name="Mohammad A.W."/>
            <person name="Gnirke A."/>
            <person name="Yurkov A.M."/>
            <person name="Nowrousian M."/>
            <person name="Sun S."/>
            <person name="Cuomo C.A."/>
            <person name="Heitman J."/>
        </authorList>
    </citation>
    <scope>NUCLEOTIDE SEQUENCE [LARGE SCALE GENOMIC DNA]</scope>
    <source>
        <strain evidence="7 8">PYCC6329</strain>
    </source>
</reference>
<dbReference type="Gene3D" id="3.60.130.10">
    <property type="entry name" value="Clavaminate synthase-like"/>
    <property type="match status" value="1"/>
</dbReference>
<dbReference type="GeneID" id="91105170"/>
<dbReference type="EMBL" id="CP144090">
    <property type="protein sequence ID" value="WWD08258.1"/>
    <property type="molecule type" value="Genomic_DNA"/>
</dbReference>
<dbReference type="PANTHER" id="PTHR43779">
    <property type="entry name" value="DIOXYGENASE RV0097-RELATED"/>
    <property type="match status" value="1"/>
</dbReference>
<evidence type="ECO:0000256" key="3">
    <source>
        <dbReference type="ARBA" id="ARBA00022964"/>
    </source>
</evidence>
<dbReference type="GO" id="GO:0046872">
    <property type="term" value="F:metal ion binding"/>
    <property type="evidence" value="ECO:0007669"/>
    <property type="project" value="UniProtKB-KW"/>
</dbReference>
<evidence type="ECO:0000256" key="4">
    <source>
        <dbReference type="ARBA" id="ARBA00023002"/>
    </source>
</evidence>
<dbReference type="Pfam" id="PF02668">
    <property type="entry name" value="TauD"/>
    <property type="match status" value="1"/>
</dbReference>
<dbReference type="InterPro" id="IPR042098">
    <property type="entry name" value="TauD-like_sf"/>
</dbReference>
<dbReference type="AlphaFoldDB" id="A0AAX4KSJ7"/>
<feature type="domain" description="TauD/TfdA-like" evidence="6">
    <location>
        <begin position="5"/>
        <end position="289"/>
    </location>
</feature>
<organism evidence="7 8">
    <name type="scientific">Kwoniella europaea PYCC6329</name>
    <dbReference type="NCBI Taxonomy" id="1423913"/>
    <lineage>
        <taxon>Eukaryota</taxon>
        <taxon>Fungi</taxon>
        <taxon>Dikarya</taxon>
        <taxon>Basidiomycota</taxon>
        <taxon>Agaricomycotina</taxon>
        <taxon>Tremellomycetes</taxon>
        <taxon>Tremellales</taxon>
        <taxon>Cryptococcaceae</taxon>
        <taxon>Kwoniella</taxon>
    </lineage>
</organism>
<keyword evidence="4" id="KW-0560">Oxidoreductase</keyword>
<dbReference type="KEGG" id="ker:91105170"/>
<evidence type="ECO:0000256" key="1">
    <source>
        <dbReference type="ARBA" id="ARBA00005896"/>
    </source>
</evidence>
<dbReference type="InterPro" id="IPR051178">
    <property type="entry name" value="TfdA_dioxygenase"/>
</dbReference>
<evidence type="ECO:0000256" key="2">
    <source>
        <dbReference type="ARBA" id="ARBA00022723"/>
    </source>
</evidence>
<dbReference type="SUPFAM" id="SSF51197">
    <property type="entry name" value="Clavaminate synthase-like"/>
    <property type="match status" value="1"/>
</dbReference>
<proteinExistence type="inferred from homology"/>
<comment type="similarity">
    <text evidence="1">Belongs to the TfdA dioxygenase family.</text>
</comment>
<name>A0AAX4KSJ7_9TREE</name>
<dbReference type="Proteomes" id="UP001358614">
    <property type="component" value="Chromosome 2"/>
</dbReference>
<keyword evidence="3" id="KW-0223">Dioxygenase</keyword>
<dbReference type="PANTHER" id="PTHR43779:SF3">
    <property type="entry name" value="(3R)-3-[(CARBOXYMETHYL)AMINO]FATTY ACID OXYGENASE_DECARBOXYLASE"/>
    <property type="match status" value="1"/>
</dbReference>
<sequence>MTIEYHPSHPTFIAEVTGVDFQNVTPEVVKELKQGLAKYGVLVFRSTGMDDKTHVDVSRMFGELDDITPYTKMGRINRLAYDELFDVSNIDAEGNVVLPGSHDWVMRNGNTIFHVDSSFNPRRAGLSLLLVHSLPPPGTGGGLEFADSRTAYDELDERTKAKIEPWVMLHSQHHSRYIASPDSDILKDKMYHPESHPFGYHKIVQTHEASGRKNLYIANHGYSLSGKSREESKDDIKMLLDHTSQPKYCCEVEWKNPTDLVMWDNTCTLHRATLGEFDGKYKRDMRRTTVHDDSTQAWGLNKVGDTWRSGLP</sequence>
<dbReference type="InterPro" id="IPR003819">
    <property type="entry name" value="TauD/TfdA-like"/>
</dbReference>